<sequence length="150" mass="17005">MAILDYEIGGNEVKIEGGEGIADIPQNRTLLVEKLTSDDPVNPEKAEGLTSVEDVFDHFKPNVDVEFQDETGQPVKENFKFSNVGDFNLKNLTVQSKFLNDLNEKKNFYASFMKQLRTNKVLQRALQNEESRQALIAALEELKKELDAEK</sequence>
<comment type="caution">
    <text evidence="1">The sequence shown here is derived from an EMBL/GenBank/DDBJ whole genome shotgun (WGS) entry which is preliminary data.</text>
</comment>
<name>A0A2T0XMN4_9BACT</name>
<evidence type="ECO:0008006" key="3">
    <source>
        <dbReference type="Google" id="ProtNLM"/>
    </source>
</evidence>
<dbReference type="OrthoDB" id="761425at2"/>
<gene>
    <name evidence="1" type="ORF">DFO77_10413</name>
</gene>
<reference evidence="1 2" key="1">
    <citation type="submission" date="2018-07" db="EMBL/GenBank/DDBJ databases">
        <title>Freshwater and sediment microbial communities from various areas in North America, analyzing microbe dynamics in response to fracking.</title>
        <authorList>
            <person name="Lamendella R."/>
        </authorList>
    </citation>
    <scope>NUCLEOTIDE SEQUENCE [LARGE SCALE GENOMIC DNA]</scope>
    <source>
        <strain evidence="1 2">160A</strain>
    </source>
</reference>
<organism evidence="1 2">
    <name type="scientific">Marinilabilia salmonicolor</name>
    <dbReference type="NCBI Taxonomy" id="989"/>
    <lineage>
        <taxon>Bacteria</taxon>
        <taxon>Pseudomonadati</taxon>
        <taxon>Bacteroidota</taxon>
        <taxon>Bacteroidia</taxon>
        <taxon>Marinilabiliales</taxon>
        <taxon>Marinilabiliaceae</taxon>
        <taxon>Marinilabilia</taxon>
    </lineage>
</organism>
<evidence type="ECO:0000313" key="2">
    <source>
        <dbReference type="Proteomes" id="UP000252733"/>
    </source>
</evidence>
<dbReference type="STRING" id="1168289.GCA_000259075_02967"/>
<proteinExistence type="predicted"/>
<dbReference type="AlphaFoldDB" id="A0A2T0XMN4"/>
<dbReference type="Proteomes" id="UP000252733">
    <property type="component" value="Unassembled WGS sequence"/>
</dbReference>
<keyword evidence="2" id="KW-1185">Reference proteome</keyword>
<dbReference type="EMBL" id="QPIZ01000004">
    <property type="protein sequence ID" value="RCW38257.1"/>
    <property type="molecule type" value="Genomic_DNA"/>
</dbReference>
<dbReference type="RefSeq" id="WP_010664693.1">
    <property type="nucleotide sequence ID" value="NZ_PVTS01000006.1"/>
</dbReference>
<evidence type="ECO:0000313" key="1">
    <source>
        <dbReference type="EMBL" id="RCW38257.1"/>
    </source>
</evidence>
<protein>
    <recommendedName>
        <fullName evidence="3">Type VI secretion system (T6SS) VipA/Hcp2 family protein</fullName>
    </recommendedName>
</protein>
<accession>A0A2T0XMN4</accession>